<proteinExistence type="predicted"/>
<gene>
    <name evidence="2" type="ORF">S01H1_32757</name>
</gene>
<sequence length="66" mass="7270">RTLETLIDMGEDEEAELMSDELGVNLEQMLRGETAQQPKPEKPQEPKQVMGMWGGGGQPRAEGGEE</sequence>
<protein>
    <submittedName>
        <fullName evidence="2">Uncharacterized protein</fullName>
    </submittedName>
</protein>
<name>X0VYY2_9ZZZZ</name>
<comment type="caution">
    <text evidence="2">The sequence shown here is derived from an EMBL/GenBank/DDBJ whole genome shotgun (WGS) entry which is preliminary data.</text>
</comment>
<accession>X0VYY2</accession>
<feature type="region of interest" description="Disordered" evidence="1">
    <location>
        <begin position="30"/>
        <end position="66"/>
    </location>
</feature>
<evidence type="ECO:0000256" key="1">
    <source>
        <dbReference type="SAM" id="MobiDB-lite"/>
    </source>
</evidence>
<feature type="non-terminal residue" evidence="2">
    <location>
        <position position="1"/>
    </location>
</feature>
<evidence type="ECO:0000313" key="2">
    <source>
        <dbReference type="EMBL" id="GAG05691.1"/>
    </source>
</evidence>
<organism evidence="2">
    <name type="scientific">marine sediment metagenome</name>
    <dbReference type="NCBI Taxonomy" id="412755"/>
    <lineage>
        <taxon>unclassified sequences</taxon>
        <taxon>metagenomes</taxon>
        <taxon>ecological metagenomes</taxon>
    </lineage>
</organism>
<reference evidence="2" key="1">
    <citation type="journal article" date="2014" name="Front. Microbiol.">
        <title>High frequency of phylogenetically diverse reductive dehalogenase-homologous genes in deep subseafloor sedimentary metagenomes.</title>
        <authorList>
            <person name="Kawai M."/>
            <person name="Futagami T."/>
            <person name="Toyoda A."/>
            <person name="Takaki Y."/>
            <person name="Nishi S."/>
            <person name="Hori S."/>
            <person name="Arai W."/>
            <person name="Tsubouchi T."/>
            <person name="Morono Y."/>
            <person name="Uchiyama I."/>
            <person name="Ito T."/>
            <person name="Fujiyama A."/>
            <person name="Inagaki F."/>
            <person name="Takami H."/>
        </authorList>
    </citation>
    <scope>NUCLEOTIDE SEQUENCE</scope>
    <source>
        <strain evidence="2">Expedition CK06-06</strain>
    </source>
</reference>
<dbReference type="AlphaFoldDB" id="X0VYY2"/>
<dbReference type="EMBL" id="BARS01020302">
    <property type="protein sequence ID" value="GAG05691.1"/>
    <property type="molecule type" value="Genomic_DNA"/>
</dbReference>